<dbReference type="Pfam" id="PF14113">
    <property type="entry name" value="Tae4"/>
    <property type="match status" value="1"/>
</dbReference>
<name>A0A512NT01_9HYPH</name>
<dbReference type="OrthoDB" id="8156500at2"/>
<comment type="caution">
    <text evidence="1">The sequence shown here is derived from an EMBL/GenBank/DDBJ whole genome shotgun (WGS) entry which is preliminary data.</text>
</comment>
<sequence>MDDFAISIDLPVFKAYYPIVTQTSATVGTPPKVKYTVTMSDPGGSLGNELDSWVTELKNLDPSYTTCCIQMSHALNMSFHTTDPTKMVGNKSYRRPTRKFKIQAAANKEFHYIASVDEMKEFLDTTFETGEEISRLGNGKVASRAESRSAILNRPGIVCFMNNQFAGLHTEVWTGFDWHQDWMKGRMDPFDWRPLWFWDMGVVRGLPMV</sequence>
<dbReference type="EMBL" id="BKAJ01000303">
    <property type="protein sequence ID" value="GEP62083.1"/>
    <property type="molecule type" value="Genomic_DNA"/>
</dbReference>
<evidence type="ECO:0000313" key="2">
    <source>
        <dbReference type="Proteomes" id="UP000321058"/>
    </source>
</evidence>
<dbReference type="AlphaFoldDB" id="A0A512NT01"/>
<dbReference type="RefSeq" id="WP_147157348.1">
    <property type="nucleotide sequence ID" value="NZ_BKAJ01000303.1"/>
</dbReference>
<reference evidence="1 2" key="1">
    <citation type="submission" date="2019-07" db="EMBL/GenBank/DDBJ databases">
        <title>Whole genome shotgun sequence of Reyranella soli NBRC 108950.</title>
        <authorList>
            <person name="Hosoyama A."/>
            <person name="Uohara A."/>
            <person name="Ohji S."/>
            <person name="Ichikawa N."/>
        </authorList>
    </citation>
    <scope>NUCLEOTIDE SEQUENCE [LARGE SCALE GENOMIC DNA]</scope>
    <source>
        <strain evidence="1 2">NBRC 108950</strain>
    </source>
</reference>
<dbReference type="InterPro" id="IPR025562">
    <property type="entry name" value="Tae4"/>
</dbReference>
<dbReference type="Proteomes" id="UP000321058">
    <property type="component" value="Unassembled WGS sequence"/>
</dbReference>
<keyword evidence="2" id="KW-1185">Reference proteome</keyword>
<accession>A0A512NT01</accession>
<organism evidence="1 2">
    <name type="scientific">Reyranella soli</name>
    <dbReference type="NCBI Taxonomy" id="1230389"/>
    <lineage>
        <taxon>Bacteria</taxon>
        <taxon>Pseudomonadati</taxon>
        <taxon>Pseudomonadota</taxon>
        <taxon>Alphaproteobacteria</taxon>
        <taxon>Hyphomicrobiales</taxon>
        <taxon>Reyranellaceae</taxon>
        <taxon>Reyranella</taxon>
    </lineage>
</organism>
<evidence type="ECO:0000313" key="1">
    <source>
        <dbReference type="EMBL" id="GEP62083.1"/>
    </source>
</evidence>
<dbReference type="Gene3D" id="3.90.1720.70">
    <property type="match status" value="1"/>
</dbReference>
<gene>
    <name evidence="1" type="ORF">RSO01_92490</name>
</gene>
<proteinExistence type="predicted"/>
<protein>
    <submittedName>
        <fullName evidence="1">Uncharacterized protein</fullName>
    </submittedName>
</protein>